<dbReference type="Pfam" id="PF03004">
    <property type="entry name" value="Transposase_24"/>
    <property type="match status" value="1"/>
</dbReference>
<dbReference type="InterPro" id="IPR039266">
    <property type="entry name" value="EN-1/SPM"/>
</dbReference>
<name>A0A843VS95_COLES</name>
<comment type="caution">
    <text evidence="1">The sequence shown here is derived from an EMBL/GenBank/DDBJ whole genome shotgun (WGS) entry which is preliminary data.</text>
</comment>
<dbReference type="GO" id="GO:0032196">
    <property type="term" value="P:transposition"/>
    <property type="evidence" value="ECO:0007669"/>
    <property type="project" value="InterPro"/>
</dbReference>
<dbReference type="Proteomes" id="UP000652761">
    <property type="component" value="Unassembled WGS sequence"/>
</dbReference>
<protein>
    <submittedName>
        <fullName evidence="1">Uncharacterized protein</fullName>
    </submittedName>
</protein>
<evidence type="ECO:0000313" key="1">
    <source>
        <dbReference type="EMBL" id="MQL94109.1"/>
    </source>
</evidence>
<proteinExistence type="predicted"/>
<dbReference type="OrthoDB" id="629495at2759"/>
<dbReference type="PANTHER" id="PTHR33157">
    <property type="entry name" value="AUTONOMOUS TRANSPOSABLE ELEMENT EN-1 MOSAIC PROTEIN-RELATED"/>
    <property type="match status" value="1"/>
</dbReference>
<dbReference type="InterPro" id="IPR004252">
    <property type="entry name" value="Probable_transposase_24"/>
</dbReference>
<accession>A0A843VS95</accession>
<organism evidence="1 2">
    <name type="scientific">Colocasia esculenta</name>
    <name type="common">Wild taro</name>
    <name type="synonym">Arum esculentum</name>
    <dbReference type="NCBI Taxonomy" id="4460"/>
    <lineage>
        <taxon>Eukaryota</taxon>
        <taxon>Viridiplantae</taxon>
        <taxon>Streptophyta</taxon>
        <taxon>Embryophyta</taxon>
        <taxon>Tracheophyta</taxon>
        <taxon>Spermatophyta</taxon>
        <taxon>Magnoliopsida</taxon>
        <taxon>Liliopsida</taxon>
        <taxon>Araceae</taxon>
        <taxon>Aroideae</taxon>
        <taxon>Colocasieae</taxon>
        <taxon>Colocasia</taxon>
    </lineage>
</organism>
<evidence type="ECO:0000313" key="2">
    <source>
        <dbReference type="Proteomes" id="UP000652761"/>
    </source>
</evidence>
<keyword evidence="2" id="KW-1185">Reference proteome</keyword>
<dbReference type="AlphaFoldDB" id="A0A843VS95"/>
<dbReference type="EMBL" id="NMUH01001632">
    <property type="protein sequence ID" value="MQL94109.1"/>
    <property type="molecule type" value="Genomic_DNA"/>
</dbReference>
<reference evidence="1" key="1">
    <citation type="submission" date="2017-07" db="EMBL/GenBank/DDBJ databases">
        <title>Taro Niue Genome Assembly and Annotation.</title>
        <authorList>
            <person name="Atibalentja N."/>
            <person name="Keating K."/>
            <person name="Fields C.J."/>
        </authorList>
    </citation>
    <scope>NUCLEOTIDE SEQUENCE</scope>
    <source>
        <strain evidence="1">Niue_2</strain>
        <tissue evidence="1">Leaf</tissue>
    </source>
</reference>
<dbReference type="PANTHER" id="PTHR33157:SF12">
    <property type="entry name" value="TRANSPOSASE TNP1_EN_SPM-LIKE DOMAIN-CONTAINING PROTEIN"/>
    <property type="match status" value="1"/>
</dbReference>
<sequence length="352" mass="39374">MTARSNFKHLMYNARKNAEKVSQSTDPTLWRERAPSWMRGDYWETLCNIWAAERWQQTSKIMKVNRAANPEANMHTGGSVSFATHQSRLEKELKRPPTFSQVFDRTHKKKGTDQYISDRAREVVESYSQQMTEKYAGEDEQPRLDHEVWVAASGAPKKGHVYGFGHSIDTSRVSSRGSSSASQTSAFNAGVGIPGTSPSDMMGFIANTISGLESRLADLMETRLAQMQMQVTDALQAQLSQTLSQVISQTLSQVSIPPPQAAPSTSAHAPHVSSMRRKPFLRTIITYERTINNAPAAQQVALHKWQPNTSDGHGMPFLFQMENQREDPLVGHSCACSRDLFVHLLKIGNFKH</sequence>
<gene>
    <name evidence="1" type="ORF">Taro_026765</name>
</gene>